<proteinExistence type="predicted"/>
<dbReference type="GO" id="GO:0009231">
    <property type="term" value="P:riboflavin biosynthetic process"/>
    <property type="evidence" value="ECO:0007669"/>
    <property type="project" value="InterPro"/>
</dbReference>
<dbReference type="OrthoDB" id="9782335at2"/>
<dbReference type="Gene3D" id="3.40.430.10">
    <property type="entry name" value="Dihydrofolate Reductase, subunit A"/>
    <property type="match status" value="1"/>
</dbReference>
<feature type="domain" description="Bacterial bifunctional deaminase-reductase C-terminal" evidence="1">
    <location>
        <begin position="6"/>
        <end position="169"/>
    </location>
</feature>
<evidence type="ECO:0000313" key="3">
    <source>
        <dbReference type="Proteomes" id="UP000076587"/>
    </source>
</evidence>
<sequence>MRAKNTVYLAQSLDGYIADQHGGIDWLSEIDNPQHSDLGFAEFMVGIDALVMGRNTFEQVISFGQWPYDKPVYVVSHSLAKLPPQVQGKAYLIRAGEHELIGQLSKLGYHRLYIDGGKLVQNFIRAALVDELIVTTVPVILGSGIRWLPEVKITHKIELVSSQVLLNQLVQSHYKIHL</sequence>
<gene>
    <name evidence="2" type="ORF">N482_14845</name>
</gene>
<protein>
    <recommendedName>
        <fullName evidence="1">Bacterial bifunctional deaminase-reductase C-terminal domain-containing protein</fullName>
    </recommendedName>
</protein>
<comment type="caution">
    <text evidence="2">The sequence shown here is derived from an EMBL/GenBank/DDBJ whole genome shotgun (WGS) entry which is preliminary data.</text>
</comment>
<dbReference type="PATRIC" id="fig|1365253.3.peg.3553"/>
<dbReference type="SUPFAM" id="SSF53597">
    <property type="entry name" value="Dihydrofolate reductase-like"/>
    <property type="match status" value="1"/>
</dbReference>
<dbReference type="PANTHER" id="PTHR38011:SF11">
    <property type="entry name" value="2,5-DIAMINO-6-RIBOSYLAMINO-4(3H)-PYRIMIDINONE 5'-PHOSPHATE REDUCTASE"/>
    <property type="match status" value="1"/>
</dbReference>
<dbReference type="Proteomes" id="UP000076587">
    <property type="component" value="Unassembled WGS sequence"/>
</dbReference>
<dbReference type="GO" id="GO:0008703">
    <property type="term" value="F:5-amino-6-(5-phosphoribosylamino)uracil reductase activity"/>
    <property type="evidence" value="ECO:0007669"/>
    <property type="project" value="InterPro"/>
</dbReference>
<organism evidence="2 3">
    <name type="scientific">Pseudoalteromonas luteoviolacea NCIMB 1942</name>
    <dbReference type="NCBI Taxonomy" id="1365253"/>
    <lineage>
        <taxon>Bacteria</taxon>
        <taxon>Pseudomonadati</taxon>
        <taxon>Pseudomonadota</taxon>
        <taxon>Gammaproteobacteria</taxon>
        <taxon>Alteromonadales</taxon>
        <taxon>Pseudoalteromonadaceae</taxon>
        <taxon>Pseudoalteromonas</taxon>
    </lineage>
</organism>
<dbReference type="RefSeq" id="WP_063378018.1">
    <property type="nucleotide sequence ID" value="NZ_AUXT01000181.1"/>
</dbReference>
<accession>A0A162A7T4</accession>
<dbReference type="InterPro" id="IPR024072">
    <property type="entry name" value="DHFR-like_dom_sf"/>
</dbReference>
<dbReference type="Pfam" id="PF01872">
    <property type="entry name" value="RibD_C"/>
    <property type="match status" value="1"/>
</dbReference>
<evidence type="ECO:0000313" key="2">
    <source>
        <dbReference type="EMBL" id="KZN45513.1"/>
    </source>
</evidence>
<reference evidence="2 3" key="1">
    <citation type="submission" date="2013-07" db="EMBL/GenBank/DDBJ databases">
        <title>Comparative Genomic and Metabolomic Analysis of Twelve Strains of Pseudoalteromonas luteoviolacea.</title>
        <authorList>
            <person name="Vynne N.G."/>
            <person name="Mansson M."/>
            <person name="Gram L."/>
        </authorList>
    </citation>
    <scope>NUCLEOTIDE SEQUENCE [LARGE SCALE GENOMIC DNA]</scope>
    <source>
        <strain evidence="2 3">NCIMB 1942</strain>
    </source>
</reference>
<dbReference type="EMBL" id="AUXT01000181">
    <property type="protein sequence ID" value="KZN45513.1"/>
    <property type="molecule type" value="Genomic_DNA"/>
</dbReference>
<dbReference type="InterPro" id="IPR050765">
    <property type="entry name" value="Riboflavin_Biosynth_HTPR"/>
</dbReference>
<evidence type="ECO:0000259" key="1">
    <source>
        <dbReference type="Pfam" id="PF01872"/>
    </source>
</evidence>
<dbReference type="AlphaFoldDB" id="A0A162A7T4"/>
<name>A0A162A7T4_9GAMM</name>
<dbReference type="PANTHER" id="PTHR38011">
    <property type="entry name" value="DIHYDROFOLATE REDUCTASE FAMILY PROTEIN (AFU_ORTHOLOGUE AFUA_8G06820)"/>
    <property type="match status" value="1"/>
</dbReference>
<dbReference type="InterPro" id="IPR002734">
    <property type="entry name" value="RibDG_C"/>
</dbReference>